<feature type="transmembrane region" description="Helical" evidence="1">
    <location>
        <begin position="245"/>
        <end position="265"/>
    </location>
</feature>
<evidence type="ECO:0000256" key="1">
    <source>
        <dbReference type="SAM" id="Phobius"/>
    </source>
</evidence>
<keyword evidence="1" id="KW-1133">Transmembrane helix</keyword>
<sequence>MPSRLSQKRKLLHEKIAIFLVQYGIFANLSFTVLFISVYLMKPGSAQYLYSAWSDEGKSDMANITVFFIFFTFEVYTKIVNVLQYFWLQTWFLFSVAYTTIGIYTLSNSTNPRVTYYRCLSLINFQHNNCYPINNSSVKYTFNGVCIISSGFVLTRLFDRITLPEQVIIVALVFSIMATTFLYLHISGQVSHKSGALCVKLATHVDLSLSPGDKKLRNREVKSIRPFGIRVGNIRSMSYNALNDYFVQLSSVFLTLLVTFPVLLYTGHNLYQLHDKVLSLEVMDIFWLGFLAPAYYVSFDGVLACYLKRNEMTTFFRWMTEFDAHLRQMPSRLSQKRKLLNEKIAIFLVRYGIFANLIFTILFILVYLMKPRSAQYLYSAWSDEGNSDMVNITAFIAFLTFEVFTKTVNVLQYFWLQTWFLFSVAYTTIGIYTLSNSTNPVNKRLTHYRCLSLINYQHNNCYPINNSSVKYTFNGGCLVTTGYVMARLYDRITLPEQVIIVALIVTIFTSTFLYLHISGMVSHKSGALCAKLATIVDLSLSPRNRKLRKIEVKSIRPFGIRVGNIRSMSYDALNDYFVQISSMFTTLLITFPS</sequence>
<dbReference type="Proteomes" id="UP000198287">
    <property type="component" value="Unassembled WGS sequence"/>
</dbReference>
<evidence type="ECO:0000313" key="2">
    <source>
        <dbReference type="EMBL" id="OXA40228.1"/>
    </source>
</evidence>
<feature type="transmembrane region" description="Helical" evidence="1">
    <location>
        <begin position="20"/>
        <end position="41"/>
    </location>
</feature>
<accession>A0A226D5U5</accession>
<feature type="transmembrane region" description="Helical" evidence="1">
    <location>
        <begin position="86"/>
        <end position="106"/>
    </location>
</feature>
<evidence type="ECO:0000313" key="3">
    <source>
        <dbReference type="Proteomes" id="UP000198287"/>
    </source>
</evidence>
<comment type="caution">
    <text evidence="2">The sequence shown here is derived from an EMBL/GenBank/DDBJ whole genome shotgun (WGS) entry which is preliminary data.</text>
</comment>
<dbReference type="AlphaFoldDB" id="A0A226D5U5"/>
<gene>
    <name evidence="2" type="ORF">Fcan01_24937</name>
</gene>
<keyword evidence="1" id="KW-0472">Membrane</keyword>
<feature type="transmembrane region" description="Helical" evidence="1">
    <location>
        <begin position="414"/>
        <end position="434"/>
    </location>
</feature>
<name>A0A226D5U5_FOLCA</name>
<protein>
    <submittedName>
        <fullName evidence="2">Uncharacterized protein</fullName>
    </submittedName>
</protein>
<feature type="transmembrane region" description="Helical" evidence="1">
    <location>
        <begin position="61"/>
        <end position="79"/>
    </location>
</feature>
<dbReference type="EMBL" id="LNIX01000034">
    <property type="protein sequence ID" value="OXA40228.1"/>
    <property type="molecule type" value="Genomic_DNA"/>
</dbReference>
<feature type="transmembrane region" description="Helical" evidence="1">
    <location>
        <begin position="285"/>
        <end position="307"/>
    </location>
</feature>
<feature type="transmembrane region" description="Helical" evidence="1">
    <location>
        <begin position="166"/>
        <end position="184"/>
    </location>
</feature>
<keyword evidence="3" id="KW-1185">Reference proteome</keyword>
<organism evidence="2 3">
    <name type="scientific">Folsomia candida</name>
    <name type="common">Springtail</name>
    <dbReference type="NCBI Taxonomy" id="158441"/>
    <lineage>
        <taxon>Eukaryota</taxon>
        <taxon>Metazoa</taxon>
        <taxon>Ecdysozoa</taxon>
        <taxon>Arthropoda</taxon>
        <taxon>Hexapoda</taxon>
        <taxon>Collembola</taxon>
        <taxon>Entomobryomorpha</taxon>
        <taxon>Isotomoidea</taxon>
        <taxon>Isotomidae</taxon>
        <taxon>Proisotominae</taxon>
        <taxon>Folsomia</taxon>
    </lineage>
</organism>
<feature type="transmembrane region" description="Helical" evidence="1">
    <location>
        <begin position="344"/>
        <end position="369"/>
    </location>
</feature>
<reference evidence="2 3" key="1">
    <citation type="submission" date="2015-12" db="EMBL/GenBank/DDBJ databases">
        <title>The genome of Folsomia candida.</title>
        <authorList>
            <person name="Faddeeva A."/>
            <person name="Derks M.F."/>
            <person name="Anvar Y."/>
            <person name="Smit S."/>
            <person name="Van Straalen N."/>
            <person name="Roelofs D."/>
        </authorList>
    </citation>
    <scope>NUCLEOTIDE SEQUENCE [LARGE SCALE GENOMIC DNA]</scope>
    <source>
        <strain evidence="2 3">VU population</strain>
        <tissue evidence="2">Whole body</tissue>
    </source>
</reference>
<proteinExistence type="predicted"/>
<feature type="transmembrane region" description="Helical" evidence="1">
    <location>
        <begin position="497"/>
        <end position="515"/>
    </location>
</feature>
<keyword evidence="1" id="KW-0812">Transmembrane</keyword>